<feature type="compositionally biased region" description="Basic and acidic residues" evidence="1">
    <location>
        <begin position="1"/>
        <end position="10"/>
    </location>
</feature>
<evidence type="ECO:0000313" key="3">
    <source>
        <dbReference type="Proteomes" id="UP001278766"/>
    </source>
</evidence>
<dbReference type="RefSeq" id="XP_062656405.1">
    <property type="nucleotide sequence ID" value="XM_062799286.1"/>
</dbReference>
<dbReference type="AlphaFoldDB" id="A0AAE0LPC2"/>
<dbReference type="Proteomes" id="UP001278766">
    <property type="component" value="Unassembled WGS sequence"/>
</dbReference>
<keyword evidence="3" id="KW-1185">Reference proteome</keyword>
<feature type="region of interest" description="Disordered" evidence="1">
    <location>
        <begin position="1"/>
        <end position="31"/>
    </location>
</feature>
<reference evidence="2" key="2">
    <citation type="submission" date="2023-06" db="EMBL/GenBank/DDBJ databases">
        <authorList>
            <consortium name="Lawrence Berkeley National Laboratory"/>
            <person name="Haridas S."/>
            <person name="Hensen N."/>
            <person name="Bonometti L."/>
            <person name="Westerberg I."/>
            <person name="Brannstrom I.O."/>
            <person name="Guillou S."/>
            <person name="Cros-Aarteil S."/>
            <person name="Calhoun S."/>
            <person name="Kuo A."/>
            <person name="Mondo S."/>
            <person name="Pangilinan J."/>
            <person name="Riley R."/>
            <person name="Labutti K."/>
            <person name="Andreopoulos B."/>
            <person name="Lipzen A."/>
            <person name="Chen C."/>
            <person name="Yanf M."/>
            <person name="Daum C."/>
            <person name="Ng V."/>
            <person name="Clum A."/>
            <person name="Steindorff A."/>
            <person name="Ohm R."/>
            <person name="Martin F."/>
            <person name="Silar P."/>
            <person name="Natvig D."/>
            <person name="Lalanne C."/>
            <person name="Gautier V."/>
            <person name="Ament-Velasquez S.L."/>
            <person name="Kruys A."/>
            <person name="Hutchinson M.I."/>
            <person name="Powell A.J."/>
            <person name="Barry K."/>
            <person name="Miller A.N."/>
            <person name="Grigoriev I.V."/>
            <person name="Debuchy R."/>
            <person name="Gladieux P."/>
            <person name="Thoren M.H."/>
            <person name="Johannesson H."/>
        </authorList>
    </citation>
    <scope>NUCLEOTIDE SEQUENCE</scope>
    <source>
        <strain evidence="2">CBS 168.71</strain>
    </source>
</reference>
<sequence>MDIYDKHQDGDDQGDGRQSYSSTPTPQCPPLLPPLLSINRLLALHSRERLLVHPLRWTDRQPALLGCRIHSHHDEVTNATAKENTRVASSKSNPFTDRLAKRLKCEMGPGNLVGTTAQLLAPLDARLCVKLNRTVNFYFDRRPSTCIRVCCVSIPMPQPDILTLTCLDFNETMLEREFYFSPSENPRHMDWAGLRRADTLIKLHTPKDPQKDPFVVALVIAVAQGERRHAPQPLPPDSSFTLGLLLDFFEL</sequence>
<dbReference type="GeneID" id="87836234"/>
<accession>A0AAE0LPC2</accession>
<dbReference type="EMBL" id="JAUEPN010000006">
    <property type="protein sequence ID" value="KAK3292891.1"/>
    <property type="molecule type" value="Genomic_DNA"/>
</dbReference>
<comment type="caution">
    <text evidence="2">The sequence shown here is derived from an EMBL/GenBank/DDBJ whole genome shotgun (WGS) entry which is preliminary data.</text>
</comment>
<evidence type="ECO:0000256" key="1">
    <source>
        <dbReference type="SAM" id="MobiDB-lite"/>
    </source>
</evidence>
<name>A0AAE0LPC2_9PEZI</name>
<evidence type="ECO:0000313" key="2">
    <source>
        <dbReference type="EMBL" id="KAK3292891.1"/>
    </source>
</evidence>
<reference evidence="2" key="1">
    <citation type="journal article" date="2023" name="Mol. Phylogenet. Evol.">
        <title>Genome-scale phylogeny and comparative genomics of the fungal order Sordariales.</title>
        <authorList>
            <person name="Hensen N."/>
            <person name="Bonometti L."/>
            <person name="Westerberg I."/>
            <person name="Brannstrom I.O."/>
            <person name="Guillou S."/>
            <person name="Cros-Aarteil S."/>
            <person name="Calhoun S."/>
            <person name="Haridas S."/>
            <person name="Kuo A."/>
            <person name="Mondo S."/>
            <person name="Pangilinan J."/>
            <person name="Riley R."/>
            <person name="LaButti K."/>
            <person name="Andreopoulos B."/>
            <person name="Lipzen A."/>
            <person name="Chen C."/>
            <person name="Yan M."/>
            <person name="Daum C."/>
            <person name="Ng V."/>
            <person name="Clum A."/>
            <person name="Steindorff A."/>
            <person name="Ohm R.A."/>
            <person name="Martin F."/>
            <person name="Silar P."/>
            <person name="Natvig D.O."/>
            <person name="Lalanne C."/>
            <person name="Gautier V."/>
            <person name="Ament-Velasquez S.L."/>
            <person name="Kruys A."/>
            <person name="Hutchinson M.I."/>
            <person name="Powell A.J."/>
            <person name="Barry K."/>
            <person name="Miller A.N."/>
            <person name="Grigoriev I.V."/>
            <person name="Debuchy R."/>
            <person name="Gladieux P."/>
            <person name="Hiltunen Thoren M."/>
            <person name="Johannesson H."/>
        </authorList>
    </citation>
    <scope>NUCLEOTIDE SEQUENCE</scope>
    <source>
        <strain evidence="2">CBS 168.71</strain>
    </source>
</reference>
<protein>
    <submittedName>
        <fullName evidence="2">Uncharacterized protein</fullName>
    </submittedName>
</protein>
<proteinExistence type="predicted"/>
<gene>
    <name evidence="2" type="ORF">B0H64DRAFT_202874</name>
</gene>
<organism evidence="2 3">
    <name type="scientific">Chaetomium fimeti</name>
    <dbReference type="NCBI Taxonomy" id="1854472"/>
    <lineage>
        <taxon>Eukaryota</taxon>
        <taxon>Fungi</taxon>
        <taxon>Dikarya</taxon>
        <taxon>Ascomycota</taxon>
        <taxon>Pezizomycotina</taxon>
        <taxon>Sordariomycetes</taxon>
        <taxon>Sordariomycetidae</taxon>
        <taxon>Sordariales</taxon>
        <taxon>Chaetomiaceae</taxon>
        <taxon>Chaetomium</taxon>
    </lineage>
</organism>